<organism evidence="2 3">
    <name type="scientific">Meloidogyne enterolobii</name>
    <name type="common">Root-knot nematode worm</name>
    <name type="synonym">Meloidogyne mayaguensis</name>
    <dbReference type="NCBI Taxonomy" id="390850"/>
    <lineage>
        <taxon>Eukaryota</taxon>
        <taxon>Metazoa</taxon>
        <taxon>Ecdysozoa</taxon>
        <taxon>Nematoda</taxon>
        <taxon>Chromadorea</taxon>
        <taxon>Rhabditida</taxon>
        <taxon>Tylenchina</taxon>
        <taxon>Tylenchomorpha</taxon>
        <taxon>Tylenchoidea</taxon>
        <taxon>Meloidogynidae</taxon>
        <taxon>Meloidogyninae</taxon>
        <taxon>Meloidogyne</taxon>
    </lineage>
</organism>
<evidence type="ECO:0000256" key="1">
    <source>
        <dbReference type="SAM" id="MobiDB-lite"/>
    </source>
</evidence>
<feature type="compositionally biased region" description="Basic residues" evidence="1">
    <location>
        <begin position="123"/>
        <end position="139"/>
    </location>
</feature>
<dbReference type="AlphaFoldDB" id="A0A6V7U2Z8"/>
<dbReference type="EMBL" id="CAJEWN010000028">
    <property type="protein sequence ID" value="CAD2142060.1"/>
    <property type="molecule type" value="Genomic_DNA"/>
</dbReference>
<feature type="region of interest" description="Disordered" evidence="1">
    <location>
        <begin position="429"/>
        <end position="455"/>
    </location>
</feature>
<feature type="compositionally biased region" description="Low complexity" evidence="1">
    <location>
        <begin position="240"/>
        <end position="259"/>
    </location>
</feature>
<evidence type="ECO:0000313" key="2">
    <source>
        <dbReference type="EMBL" id="CAD2142060.1"/>
    </source>
</evidence>
<feature type="compositionally biased region" description="Basic and acidic residues" evidence="1">
    <location>
        <begin position="110"/>
        <end position="122"/>
    </location>
</feature>
<evidence type="ECO:0000313" key="3">
    <source>
        <dbReference type="Proteomes" id="UP000580250"/>
    </source>
</evidence>
<feature type="region of interest" description="Disordered" evidence="1">
    <location>
        <begin position="106"/>
        <end position="148"/>
    </location>
</feature>
<comment type="caution">
    <text evidence="2">The sequence shown here is derived from an EMBL/GenBank/DDBJ whole genome shotgun (WGS) entry which is preliminary data.</text>
</comment>
<feature type="region of interest" description="Disordered" evidence="1">
    <location>
        <begin position="215"/>
        <end position="272"/>
    </location>
</feature>
<dbReference type="Proteomes" id="UP000580250">
    <property type="component" value="Unassembled WGS sequence"/>
</dbReference>
<feature type="compositionally biased region" description="Basic and acidic residues" evidence="1">
    <location>
        <begin position="440"/>
        <end position="455"/>
    </location>
</feature>
<sequence>MAKHYVFKMMVMNEDKDGTKEPAEDVSPNQLLYGPRIINPETTKKRPKPQNSIPRSKSPDDISLHSISSSSTDLSSPPRAFPKRSKIVPEKKATYQINIKKSRWEPISSGEERRRFESLRESKKAKKLKKKKTKGKRRKEMVNEAHRDGDHFRPLKKFINNRRKLATELMDSVDLETLYEIFPELEEKTEVEAHKIVYDILCGMSKARILADLNGEEFPESSSESEEEDLSSNQEDNEELNQSSSSESEQTPKSQSSQSTVESNKIIENKEENEEQFSIKIIRKKKRKLKNDDLEEGEICSQMSISEKEEEEEELMETITNSDDLEEEKIEEGKKKVENCVGVVEEKKKRVEEKRKEKDVQSNKIKIEPTFIVSVDCGSLSDKYPEEDSEAEEDDNSSQNYSEKDESFEQRIVCILPPSPSTSLIINEIGREEGEEEEDKNVNEEEKQEREEGETHLIISSPSYSSNLRNGVILEENELLQVSNIDDIEDIDFELVEN</sequence>
<feature type="region of interest" description="Disordered" evidence="1">
    <location>
        <begin position="377"/>
        <end position="410"/>
    </location>
</feature>
<proteinExistence type="predicted"/>
<feature type="region of interest" description="Disordered" evidence="1">
    <location>
        <begin position="13"/>
        <end position="92"/>
    </location>
</feature>
<feature type="compositionally biased region" description="Acidic residues" evidence="1">
    <location>
        <begin position="385"/>
        <end position="396"/>
    </location>
</feature>
<reference evidence="2 3" key="1">
    <citation type="submission" date="2020-08" db="EMBL/GenBank/DDBJ databases">
        <authorList>
            <person name="Koutsovoulos G."/>
            <person name="Danchin GJ E."/>
        </authorList>
    </citation>
    <scope>NUCLEOTIDE SEQUENCE [LARGE SCALE GENOMIC DNA]</scope>
</reference>
<accession>A0A6V7U2Z8</accession>
<feature type="compositionally biased region" description="Basic and acidic residues" evidence="1">
    <location>
        <begin position="13"/>
        <end position="23"/>
    </location>
</feature>
<name>A0A6V7U2Z8_MELEN</name>
<feature type="region of interest" description="Disordered" evidence="1">
    <location>
        <begin position="300"/>
        <end position="332"/>
    </location>
</feature>
<feature type="compositionally biased region" description="Low complexity" evidence="1">
    <location>
        <begin position="64"/>
        <end position="78"/>
    </location>
</feature>
<protein>
    <submittedName>
        <fullName evidence="2">Uncharacterized protein</fullName>
    </submittedName>
</protein>
<dbReference type="OrthoDB" id="5906462at2759"/>
<feature type="compositionally biased region" description="Acidic residues" evidence="1">
    <location>
        <begin position="215"/>
        <end position="239"/>
    </location>
</feature>
<gene>
    <name evidence="2" type="ORF">MENT_LOCUS7103</name>
</gene>